<reference evidence="9" key="1">
    <citation type="submission" date="2022-11" db="UniProtKB">
        <authorList>
            <consortium name="WormBaseParasite"/>
        </authorList>
    </citation>
    <scope>IDENTIFICATION</scope>
</reference>
<proteinExistence type="inferred from homology"/>
<protein>
    <submittedName>
        <fullName evidence="9">Lipase</fullName>
    </submittedName>
</protein>
<dbReference type="GO" id="GO:0016788">
    <property type="term" value="F:hydrolase activity, acting on ester bonds"/>
    <property type="evidence" value="ECO:0007669"/>
    <property type="project" value="InterPro"/>
</dbReference>
<evidence type="ECO:0000256" key="4">
    <source>
        <dbReference type="ARBA" id="ARBA00022963"/>
    </source>
</evidence>
<keyword evidence="6" id="KW-0325">Glycoprotein</keyword>
<keyword evidence="2" id="KW-0732">Signal</keyword>
<dbReference type="InterPro" id="IPR025483">
    <property type="entry name" value="Lipase_euk"/>
</dbReference>
<dbReference type="OMA" id="YMNETRL"/>
<keyword evidence="5" id="KW-0443">Lipid metabolism</keyword>
<keyword evidence="4" id="KW-0442">Lipid degradation</keyword>
<feature type="domain" description="Partial AB-hydrolase lipase" evidence="7">
    <location>
        <begin position="38"/>
        <end position="99"/>
    </location>
</feature>
<comment type="similarity">
    <text evidence="1">Belongs to the AB hydrolase superfamily. Lipase family.</text>
</comment>
<evidence type="ECO:0000256" key="2">
    <source>
        <dbReference type="ARBA" id="ARBA00022729"/>
    </source>
</evidence>
<dbReference type="Gene3D" id="3.40.50.1820">
    <property type="entry name" value="alpha/beta hydrolase"/>
    <property type="match status" value="1"/>
</dbReference>
<dbReference type="PIRSF" id="PIRSF000862">
    <property type="entry name" value="Steryl_ester_lip"/>
    <property type="match status" value="1"/>
</dbReference>
<keyword evidence="3" id="KW-0378">Hydrolase</keyword>
<evidence type="ECO:0000313" key="9">
    <source>
        <dbReference type="WBParaSite" id="nRc.2.0.1.t15613-RA"/>
    </source>
</evidence>
<dbReference type="FunFam" id="3.40.50.1820:FF:000057">
    <property type="entry name" value="Lipase"/>
    <property type="match status" value="1"/>
</dbReference>
<evidence type="ECO:0000256" key="5">
    <source>
        <dbReference type="ARBA" id="ARBA00023098"/>
    </source>
</evidence>
<accession>A0A915IN51</accession>
<dbReference type="WBParaSite" id="nRc.2.0.1.t15613-RA">
    <property type="protein sequence ID" value="nRc.2.0.1.t15613-RA"/>
    <property type="gene ID" value="nRc.2.0.1.g15613"/>
</dbReference>
<dbReference type="AlphaFoldDB" id="A0A915IN51"/>
<dbReference type="Proteomes" id="UP000887565">
    <property type="component" value="Unplaced"/>
</dbReference>
<dbReference type="GO" id="GO:0016042">
    <property type="term" value="P:lipid catabolic process"/>
    <property type="evidence" value="ECO:0007669"/>
    <property type="project" value="UniProtKB-KW"/>
</dbReference>
<dbReference type="InterPro" id="IPR029058">
    <property type="entry name" value="AB_hydrolase_fold"/>
</dbReference>
<evidence type="ECO:0000256" key="6">
    <source>
        <dbReference type="ARBA" id="ARBA00023180"/>
    </source>
</evidence>
<dbReference type="SUPFAM" id="SSF53474">
    <property type="entry name" value="alpha/beta-Hydrolases"/>
    <property type="match status" value="1"/>
</dbReference>
<dbReference type="InterPro" id="IPR006693">
    <property type="entry name" value="AB_hydrolase_lipase"/>
</dbReference>
<evidence type="ECO:0000313" key="8">
    <source>
        <dbReference type="Proteomes" id="UP000887565"/>
    </source>
</evidence>
<evidence type="ECO:0000256" key="3">
    <source>
        <dbReference type="ARBA" id="ARBA00022801"/>
    </source>
</evidence>
<organism evidence="8 9">
    <name type="scientific">Romanomermis culicivorax</name>
    <name type="common">Nematode worm</name>
    <dbReference type="NCBI Taxonomy" id="13658"/>
    <lineage>
        <taxon>Eukaryota</taxon>
        <taxon>Metazoa</taxon>
        <taxon>Ecdysozoa</taxon>
        <taxon>Nematoda</taxon>
        <taxon>Enoplea</taxon>
        <taxon>Dorylaimia</taxon>
        <taxon>Mermithida</taxon>
        <taxon>Mermithoidea</taxon>
        <taxon>Mermithidae</taxon>
        <taxon>Romanomermis</taxon>
    </lineage>
</organism>
<name>A0A915IN51_ROMCU</name>
<dbReference type="Pfam" id="PF04083">
    <property type="entry name" value="Abhydro_lipase"/>
    <property type="match status" value="1"/>
</dbReference>
<sequence length="349" mass="40195">MQITNVVPYFINMFNLNTSLLYGCYDDPNVPEMNMTLEEIVRFRGYPIERHNVQTSDGYILSMFRIPSAKKGSNPQNRPKEPILLQHGFLATAYNWILNNEDQALGFLYKGLFHFIDIRVMRLPFFVAYVLADNGYDVWLGNIRGNSFSKKHVNYTVLDPEFWDFTWVEMAEYDLPSMIDYILNRTNRSQLIYLGYSQGSLMGFAKFSSDPIYANKVKTFIAMAPVATVGDILGPAKQLARFTWTLKVGFVVGGYRSFGVLKLILKDIQQSLMNDNRGKNKTCDHLYFNFINPNARANLNETLIPLYLSRMPDDTSLKNVAHYGQMISSGLMQKYDYGLLKNYMIYGQM</sequence>
<evidence type="ECO:0000259" key="7">
    <source>
        <dbReference type="Pfam" id="PF04083"/>
    </source>
</evidence>
<evidence type="ECO:0000256" key="1">
    <source>
        <dbReference type="ARBA" id="ARBA00010701"/>
    </source>
</evidence>
<dbReference type="PANTHER" id="PTHR11005">
    <property type="entry name" value="LYSOSOMAL ACID LIPASE-RELATED"/>
    <property type="match status" value="1"/>
</dbReference>
<keyword evidence="8" id="KW-1185">Reference proteome</keyword>